<dbReference type="AlphaFoldDB" id="A0A2K8NU91"/>
<organism evidence="3 4">
    <name type="scientific">Williamsoniiplasma luminosum</name>
    <dbReference type="NCBI Taxonomy" id="214888"/>
    <lineage>
        <taxon>Bacteria</taxon>
        <taxon>Bacillati</taxon>
        <taxon>Mycoplasmatota</taxon>
        <taxon>Mollicutes</taxon>
        <taxon>Entomoplasmatales</taxon>
        <taxon>Williamsoniiplasma</taxon>
    </lineage>
</organism>
<feature type="region of interest" description="Disordered" evidence="1">
    <location>
        <begin position="1"/>
        <end position="20"/>
    </location>
</feature>
<proteinExistence type="predicted"/>
<feature type="transmembrane region" description="Helical" evidence="2">
    <location>
        <begin position="225"/>
        <end position="247"/>
    </location>
</feature>
<dbReference type="NCBIfam" id="NF045846">
    <property type="entry name" value="MSC0882_dom"/>
    <property type="match status" value="1"/>
</dbReference>
<keyword evidence="4" id="KW-1185">Reference proteome</keyword>
<name>A0A2K8NU91_9MOLU</name>
<reference evidence="3 4" key="1">
    <citation type="submission" date="2017-11" db="EMBL/GenBank/DDBJ databases">
        <title>Genome sequence of Entomoplasma luminosum PIMN-1 (ATCC 49195).</title>
        <authorList>
            <person name="Lo W.-S."/>
            <person name="Gasparich G.E."/>
            <person name="Kuo C.-H."/>
        </authorList>
    </citation>
    <scope>NUCLEOTIDE SEQUENCE [LARGE SCALE GENOMIC DNA]</scope>
    <source>
        <strain evidence="3 4">PIMN-1</strain>
    </source>
</reference>
<dbReference type="EMBL" id="CP024963">
    <property type="protein sequence ID" value="ATZ17410.1"/>
    <property type="molecule type" value="Genomic_DNA"/>
</dbReference>
<evidence type="ECO:0000313" key="4">
    <source>
        <dbReference type="Proteomes" id="UP000232063"/>
    </source>
</evidence>
<feature type="transmembrane region" description="Helical" evidence="2">
    <location>
        <begin position="279"/>
        <end position="301"/>
    </location>
</feature>
<feature type="transmembrane region" description="Helical" evidence="2">
    <location>
        <begin position="88"/>
        <end position="113"/>
    </location>
</feature>
<protein>
    <submittedName>
        <fullName evidence="3">Uncharacterized protein</fullName>
    </submittedName>
</protein>
<evidence type="ECO:0000256" key="2">
    <source>
        <dbReference type="SAM" id="Phobius"/>
    </source>
</evidence>
<feature type="transmembrane region" description="Helical" evidence="2">
    <location>
        <begin position="190"/>
        <end position="213"/>
    </location>
</feature>
<keyword evidence="2" id="KW-1133">Transmembrane helix</keyword>
<gene>
    <name evidence="3" type="ORF">ELUMI_v1c06880</name>
</gene>
<dbReference type="Proteomes" id="UP000232063">
    <property type="component" value="Chromosome"/>
</dbReference>
<keyword evidence="2" id="KW-0472">Membrane</keyword>
<accession>A0A2K8NU91</accession>
<sequence>MDFSNKKNNNLNPVQPDKTPVYVNDANIKNPYQQSQFSNQNLSNQNLAENLGFNQPIHNQTRPNFTKKQLENAEIPNQIAKEIRLQKLSLTGIIFIGFVLLFISAFFVLVHYLAPIVNDSQLKIPLKFIPHPAVMIILMIFSLLFFLIGLIDFNHLRIGLKSYKTDLLMGVEKIPYFLVRNYKALVARPIYMNWISFSIYLWGGIIIGIFFIIKTATKDNPSMNTEIIIMISILASTLFIHIISLFFTRARKGNISAYYGYEIVPFDQVKDIRKRTNRICMVIFFVFLTLVLFIVIIPWMIVRKNKNKPIIPFI</sequence>
<feature type="transmembrane region" description="Helical" evidence="2">
    <location>
        <begin position="133"/>
        <end position="153"/>
    </location>
</feature>
<dbReference type="KEGG" id="elj:ELUMI_v1c06880"/>
<feature type="compositionally biased region" description="Polar residues" evidence="1">
    <location>
        <begin position="1"/>
        <end position="13"/>
    </location>
</feature>
<evidence type="ECO:0000313" key="3">
    <source>
        <dbReference type="EMBL" id="ATZ17410.1"/>
    </source>
</evidence>
<dbReference type="RefSeq" id="WP_025734599.1">
    <property type="nucleotide sequence ID" value="NZ_CP024963.1"/>
</dbReference>
<dbReference type="InterPro" id="IPR059214">
    <property type="entry name" value="MSC_0882-like"/>
</dbReference>
<keyword evidence="2" id="KW-0812">Transmembrane</keyword>
<evidence type="ECO:0000256" key="1">
    <source>
        <dbReference type="SAM" id="MobiDB-lite"/>
    </source>
</evidence>
<dbReference type="OrthoDB" id="387367at2"/>